<evidence type="ECO:0000256" key="1">
    <source>
        <dbReference type="SAM" id="Phobius"/>
    </source>
</evidence>
<feature type="transmembrane region" description="Helical" evidence="1">
    <location>
        <begin position="74"/>
        <end position="93"/>
    </location>
</feature>
<dbReference type="AlphaFoldDB" id="A0A6J6NES5"/>
<keyword evidence="1" id="KW-0812">Transmembrane</keyword>
<accession>A0A6J6NES5</accession>
<gene>
    <name evidence="2" type="ORF">UFOPK2373_00402</name>
</gene>
<organism evidence="2">
    <name type="scientific">freshwater metagenome</name>
    <dbReference type="NCBI Taxonomy" id="449393"/>
    <lineage>
        <taxon>unclassified sequences</taxon>
        <taxon>metagenomes</taxon>
        <taxon>ecological metagenomes</taxon>
    </lineage>
</organism>
<keyword evidence="1" id="KW-1133">Transmembrane helix</keyword>
<proteinExistence type="predicted"/>
<protein>
    <submittedName>
        <fullName evidence="2">Unannotated protein</fullName>
    </submittedName>
</protein>
<dbReference type="EMBL" id="CAEZXL010000049">
    <property type="protein sequence ID" value="CAB4683548.1"/>
    <property type="molecule type" value="Genomic_DNA"/>
</dbReference>
<reference evidence="2" key="1">
    <citation type="submission" date="2020-05" db="EMBL/GenBank/DDBJ databases">
        <authorList>
            <person name="Chiriac C."/>
            <person name="Salcher M."/>
            <person name="Ghai R."/>
            <person name="Kavagutti S V."/>
        </authorList>
    </citation>
    <scope>NUCLEOTIDE SEQUENCE</scope>
</reference>
<evidence type="ECO:0000313" key="2">
    <source>
        <dbReference type="EMBL" id="CAB4683548.1"/>
    </source>
</evidence>
<sequence length="182" mass="19920">MNFCSKCGNPLSKEPSAFCGNCGASLTQAPTVSAAGKRESLDESTSADESKLADVPSKTFSKQRLKTRGGKRDLIIIVSAVIVFISFIGFSQLKNNQEDAAICKTELNQSYAKFFLAWYSPISIQNQPLISFSSDLSDMARRAHNSLLRDALEADSNSIDKKSSKPYQAWAYCSQYFGTSSK</sequence>
<name>A0A6J6NES5_9ZZZZ</name>
<keyword evidence="1" id="KW-0472">Membrane</keyword>